<evidence type="ECO:0000313" key="3">
    <source>
        <dbReference type="Proteomes" id="UP000499080"/>
    </source>
</evidence>
<dbReference type="AlphaFoldDB" id="A0A4Y2SNS8"/>
<dbReference type="EMBL" id="BGPR01022486">
    <property type="protein sequence ID" value="GBN88829.1"/>
    <property type="molecule type" value="Genomic_DNA"/>
</dbReference>
<comment type="caution">
    <text evidence="2">The sequence shown here is derived from an EMBL/GenBank/DDBJ whole genome shotgun (WGS) entry which is preliminary data.</text>
</comment>
<evidence type="ECO:0000313" key="2">
    <source>
        <dbReference type="EMBL" id="GBN88829.1"/>
    </source>
</evidence>
<dbReference type="Proteomes" id="UP000499080">
    <property type="component" value="Unassembled WGS sequence"/>
</dbReference>
<reference evidence="2 3" key="1">
    <citation type="journal article" date="2019" name="Sci. Rep.">
        <title>Orb-weaving spider Araneus ventricosus genome elucidates the spidroin gene catalogue.</title>
        <authorList>
            <person name="Kono N."/>
            <person name="Nakamura H."/>
            <person name="Ohtoshi R."/>
            <person name="Moran D.A.P."/>
            <person name="Shinohara A."/>
            <person name="Yoshida Y."/>
            <person name="Fujiwara M."/>
            <person name="Mori M."/>
            <person name="Tomita M."/>
            <person name="Arakawa K."/>
        </authorList>
    </citation>
    <scope>NUCLEOTIDE SEQUENCE [LARGE SCALE GENOMIC DNA]</scope>
</reference>
<keyword evidence="3" id="KW-1185">Reference proteome</keyword>
<sequence length="149" mass="16842">MRRHSNKITRRLPRSLAVHLSDDRCYTSSAGAGVLIAITGNGPTSSIGGVRNHSIFTLHYTTCITVFRVIWLLSSLDGYNNNEFDDGASENDEENLEDEEEEDDDNSNNDTCRKRDFMRIFAQLCDSIVAELQFRFSIFFATSVVTLHL</sequence>
<name>A0A4Y2SNS8_ARAVE</name>
<accession>A0A4Y2SNS8</accession>
<proteinExistence type="predicted"/>
<organism evidence="2 3">
    <name type="scientific">Araneus ventricosus</name>
    <name type="common">Orbweaver spider</name>
    <name type="synonym">Epeira ventricosa</name>
    <dbReference type="NCBI Taxonomy" id="182803"/>
    <lineage>
        <taxon>Eukaryota</taxon>
        <taxon>Metazoa</taxon>
        <taxon>Ecdysozoa</taxon>
        <taxon>Arthropoda</taxon>
        <taxon>Chelicerata</taxon>
        <taxon>Arachnida</taxon>
        <taxon>Araneae</taxon>
        <taxon>Araneomorphae</taxon>
        <taxon>Entelegynae</taxon>
        <taxon>Araneoidea</taxon>
        <taxon>Araneidae</taxon>
        <taxon>Araneus</taxon>
    </lineage>
</organism>
<feature type="compositionally biased region" description="Acidic residues" evidence="1">
    <location>
        <begin position="83"/>
        <end position="107"/>
    </location>
</feature>
<gene>
    <name evidence="2" type="ORF">AVEN_272271_1</name>
</gene>
<evidence type="ECO:0000256" key="1">
    <source>
        <dbReference type="SAM" id="MobiDB-lite"/>
    </source>
</evidence>
<feature type="region of interest" description="Disordered" evidence="1">
    <location>
        <begin position="83"/>
        <end position="110"/>
    </location>
</feature>
<protein>
    <submittedName>
        <fullName evidence="2">Uncharacterized protein</fullName>
    </submittedName>
</protein>